<evidence type="ECO:0000259" key="8">
    <source>
        <dbReference type="Pfam" id="PF21895"/>
    </source>
</evidence>
<keyword evidence="5" id="KW-0274">FAD</keyword>
<dbReference type="PANTHER" id="PTHR45754">
    <property type="entry name" value="METHYLENETETRAHYDROFOLATE REDUCTASE"/>
    <property type="match status" value="1"/>
</dbReference>
<evidence type="ECO:0000256" key="6">
    <source>
        <dbReference type="ARBA" id="ARBA00023002"/>
    </source>
</evidence>
<evidence type="ECO:0000256" key="1">
    <source>
        <dbReference type="ARBA" id="ARBA00001974"/>
    </source>
</evidence>
<name>A0A915PQW0_9BILA</name>
<evidence type="ECO:0000256" key="4">
    <source>
        <dbReference type="ARBA" id="ARBA00022630"/>
    </source>
</evidence>
<dbReference type="CDD" id="cd00537">
    <property type="entry name" value="MTHFR"/>
    <property type="match status" value="1"/>
</dbReference>
<comment type="similarity">
    <text evidence="3">Belongs to the methylenetetrahydrofolate reductase family.</text>
</comment>
<dbReference type="GO" id="GO:0035999">
    <property type="term" value="P:tetrahydrofolate interconversion"/>
    <property type="evidence" value="ECO:0007669"/>
    <property type="project" value="TreeGrafter"/>
</dbReference>
<dbReference type="WBParaSite" id="sdigi.contig345.g7622.t1">
    <property type="protein sequence ID" value="sdigi.contig345.g7622.t1"/>
    <property type="gene ID" value="sdigi.contig345.g7622"/>
</dbReference>
<reference evidence="10" key="1">
    <citation type="submission" date="2022-11" db="UniProtKB">
        <authorList>
            <consortium name="WormBaseParasite"/>
        </authorList>
    </citation>
    <scope>IDENTIFICATION</scope>
</reference>
<evidence type="ECO:0000313" key="10">
    <source>
        <dbReference type="WBParaSite" id="sdigi.contig345.g7622.t1"/>
    </source>
</evidence>
<keyword evidence="4" id="KW-0285">Flavoprotein</keyword>
<dbReference type="GO" id="GO:0004489">
    <property type="term" value="F:methylenetetrahydrofolate reductase [NAD(P)H] activity"/>
    <property type="evidence" value="ECO:0007669"/>
    <property type="project" value="InterPro"/>
</dbReference>
<protein>
    <submittedName>
        <fullName evidence="10">Methylenetetrahydrofolate reductase</fullName>
    </submittedName>
</protein>
<comment type="pathway">
    <text evidence="2 7">One-carbon metabolism; tetrahydrofolate interconversion.</text>
</comment>
<dbReference type="Gene3D" id="3.20.20.220">
    <property type="match status" value="1"/>
</dbReference>
<dbReference type="PANTHER" id="PTHR45754:SF3">
    <property type="entry name" value="METHYLENETETRAHYDROFOLATE REDUCTASE (NADPH)"/>
    <property type="match status" value="1"/>
</dbReference>
<dbReference type="Proteomes" id="UP000887581">
    <property type="component" value="Unplaced"/>
</dbReference>
<evidence type="ECO:0000313" key="9">
    <source>
        <dbReference type="Proteomes" id="UP000887581"/>
    </source>
</evidence>
<evidence type="ECO:0000256" key="7">
    <source>
        <dbReference type="RuleBase" id="RU004254"/>
    </source>
</evidence>
<evidence type="ECO:0000256" key="3">
    <source>
        <dbReference type="ARBA" id="ARBA00006743"/>
    </source>
</evidence>
<comment type="cofactor">
    <cofactor evidence="1">
        <name>FAD</name>
        <dbReference type="ChEBI" id="CHEBI:57692"/>
    </cofactor>
</comment>
<keyword evidence="9" id="KW-1185">Reference proteome</keyword>
<dbReference type="GO" id="GO:0009086">
    <property type="term" value="P:methionine biosynthetic process"/>
    <property type="evidence" value="ECO:0007669"/>
    <property type="project" value="TreeGrafter"/>
</dbReference>
<organism evidence="9 10">
    <name type="scientific">Setaria digitata</name>
    <dbReference type="NCBI Taxonomy" id="48799"/>
    <lineage>
        <taxon>Eukaryota</taxon>
        <taxon>Metazoa</taxon>
        <taxon>Ecdysozoa</taxon>
        <taxon>Nematoda</taxon>
        <taxon>Chromadorea</taxon>
        <taxon>Rhabditida</taxon>
        <taxon>Spirurina</taxon>
        <taxon>Spiruromorpha</taxon>
        <taxon>Filarioidea</taxon>
        <taxon>Setariidae</taxon>
        <taxon>Setaria</taxon>
    </lineage>
</organism>
<dbReference type="Pfam" id="PF21895">
    <property type="entry name" value="MTHFR_C"/>
    <property type="match status" value="1"/>
</dbReference>
<keyword evidence="6" id="KW-0560">Oxidoreductase</keyword>
<dbReference type="SUPFAM" id="SSF51730">
    <property type="entry name" value="FAD-linked oxidoreductase"/>
    <property type="match status" value="1"/>
</dbReference>
<evidence type="ECO:0000256" key="5">
    <source>
        <dbReference type="ARBA" id="ARBA00022827"/>
    </source>
</evidence>
<dbReference type="InterPro" id="IPR003171">
    <property type="entry name" value="Mehydrof_redctse-like"/>
</dbReference>
<dbReference type="Pfam" id="PF02219">
    <property type="entry name" value="MTHFR"/>
    <property type="match status" value="1"/>
</dbReference>
<dbReference type="GO" id="GO:0005829">
    <property type="term" value="C:cytosol"/>
    <property type="evidence" value="ECO:0007669"/>
    <property type="project" value="TreeGrafter"/>
</dbReference>
<accession>A0A915PQW0</accession>
<dbReference type="InterPro" id="IPR053806">
    <property type="entry name" value="MTHFR_C"/>
</dbReference>
<dbReference type="GO" id="GO:0071949">
    <property type="term" value="F:FAD binding"/>
    <property type="evidence" value="ECO:0007669"/>
    <property type="project" value="TreeGrafter"/>
</dbReference>
<dbReference type="InterPro" id="IPR029041">
    <property type="entry name" value="FAD-linked_oxidoreductase-like"/>
</dbReference>
<dbReference type="AlphaFoldDB" id="A0A915PQW0"/>
<feature type="domain" description="MTHFR SAM-binding regulatory" evidence="8">
    <location>
        <begin position="367"/>
        <end position="540"/>
    </location>
</feature>
<sequence>MDNMTDLVTSNNDQRINLLRNDAEFTNNLSGTTSQTDVSSKTNWAVAQGTYIPLRDRINNRIADGIPFFSLEFFPPKTPNSVANFFARLDRFREGNPMFVDIAWHFGSDPGNISSETSSSSVAAGCLDYCGIDTMLHITCCPYTKEQSIRHLEQSKALGLKNILALRGDVPRQDINPVLYKYRALDLIRWIKEEYNDYFTIACSGYPSGHPEAPSYRADLLYLKAKVDAGADFVISQIVFDSEIFENFLRDCREIGITVPIIPGIMPIQSYESIRRIAELSQLIIPDSILASLEPIKNDDDAVRNFGIRHAVDLCQRLFTKRITTAIHLFTLNREASSRVLLYFYETPNFSREILQQLGLWSRSPMRALPWRSFGENHPIRCKEDVRPIFWSMRPKSYVFRTREWDEFPNGRWGNSSSPAFNDLKDYYLFYLKGQPTKDEQLRMYGERLETLADVQKVFVNFITQDMNENGVIVSQLPWNEQHDGIRAETSLIKDQLLWCNSNGFLTINSQPSVNGAPSTDPFVGWGKPGGYCYQKATIDWTNAETTMPIAVTWGVFPGSEIAQPTVVDPLSFRVWKDEAFGAWLNWSAIYGEGTVSRCLLEKIYNEYCLVTLVDNDYPKPTIIFDCLAQLVNH</sequence>
<evidence type="ECO:0000256" key="2">
    <source>
        <dbReference type="ARBA" id="ARBA00004777"/>
    </source>
</evidence>
<proteinExistence type="inferred from homology"/>